<dbReference type="GeneID" id="9926475"/>
<evidence type="ECO:0000256" key="1">
    <source>
        <dbReference type="SAM" id="Phobius"/>
    </source>
</evidence>
<feature type="transmembrane region" description="Helical" evidence="1">
    <location>
        <begin position="110"/>
        <end position="132"/>
    </location>
</feature>
<protein>
    <submittedName>
        <fullName evidence="2">Uncharacterized protein</fullName>
    </submittedName>
</protein>
<evidence type="ECO:0000313" key="3">
    <source>
        <dbReference type="Proteomes" id="UP000008731"/>
    </source>
</evidence>
<keyword evidence="1" id="KW-1133">Transmembrane helix</keyword>
<name>E5EPH5_9CAUD</name>
<keyword evidence="1" id="KW-0472">Membrane</keyword>
<dbReference type="Proteomes" id="UP000008731">
    <property type="component" value="Segment"/>
</dbReference>
<reference evidence="2 3" key="1">
    <citation type="journal article" date="2010" name="Virol. J.">
        <title>Genomes of the T4-related bacteriophages as windows on microbial genome evolution.</title>
        <authorList>
            <person name="Petrov V.M."/>
            <person name="Ratnayaka S."/>
            <person name="Nolan J.M."/>
            <person name="Miller E.S."/>
            <person name="Karam J.D."/>
        </authorList>
    </citation>
    <scope>NUCLEOTIDE SEQUENCE [LARGE SCALE GENOMIC DNA]</scope>
</reference>
<proteinExistence type="predicted"/>
<sequence length="151" mass="16914">MNTQKISVAVVCALIIAFVSYMEYTYQNATKQPDVTTVIASGIVTDKSISEYACGSKKLYTCTLFSISVDGKSYESSREMFFATPINASVTLTNTRPYAWKPIEVASKMVHVMTILVFGVIGIIFVGSYVYWLCMWSNTLTFKEFLEKVDD</sequence>
<gene>
    <name evidence="2" type="ORF">Acj9p041</name>
</gene>
<organism evidence="2 3">
    <name type="scientific">Acinetobacter phage Acj9</name>
    <dbReference type="NCBI Taxonomy" id="760939"/>
    <lineage>
        <taxon>Viruses</taxon>
        <taxon>Duplodnaviria</taxon>
        <taxon>Heunggongvirae</taxon>
        <taxon>Uroviricota</taxon>
        <taxon>Caudoviricetes</taxon>
        <taxon>Pantevenvirales</taxon>
        <taxon>Straboviridae</taxon>
        <taxon>Twarogvirinae</taxon>
        <taxon>Acajnonavirus</taxon>
        <taxon>Acajnonavirus acj9</taxon>
    </lineage>
</organism>
<dbReference type="RefSeq" id="YP_004010178.1">
    <property type="nucleotide sequence ID" value="NC_014663.1"/>
</dbReference>
<keyword evidence="3" id="KW-1185">Reference proteome</keyword>
<dbReference type="EMBL" id="HM004124">
    <property type="protein sequence ID" value="ADG59941.1"/>
    <property type="molecule type" value="Genomic_DNA"/>
</dbReference>
<accession>E5EPH5</accession>
<evidence type="ECO:0000313" key="2">
    <source>
        <dbReference type="EMBL" id="ADG59941.1"/>
    </source>
</evidence>
<feature type="transmembrane region" description="Helical" evidence="1">
    <location>
        <begin position="6"/>
        <end position="24"/>
    </location>
</feature>
<keyword evidence="1" id="KW-0812">Transmembrane</keyword>
<dbReference type="KEGG" id="vg:9926475"/>